<evidence type="ECO:0000313" key="3">
    <source>
        <dbReference type="EMBL" id="RCS57565.1"/>
    </source>
</evidence>
<dbReference type="InterPro" id="IPR016930">
    <property type="entry name" value="UCP029644"/>
</dbReference>
<dbReference type="PROSITE" id="PS51782">
    <property type="entry name" value="LYSM"/>
    <property type="match status" value="1"/>
</dbReference>
<name>A0A368L1Y2_9BURK</name>
<evidence type="ECO:0000313" key="4">
    <source>
        <dbReference type="Proteomes" id="UP000252357"/>
    </source>
</evidence>
<dbReference type="AlphaFoldDB" id="A0A368L1Y2"/>
<feature type="domain" description="LysM" evidence="2">
    <location>
        <begin position="37"/>
        <end position="84"/>
    </location>
</feature>
<dbReference type="InterPro" id="IPR013783">
    <property type="entry name" value="Ig-like_fold"/>
</dbReference>
<dbReference type="InterPro" id="IPR006860">
    <property type="entry name" value="FecR"/>
</dbReference>
<evidence type="ECO:0000259" key="2">
    <source>
        <dbReference type="PROSITE" id="PS51782"/>
    </source>
</evidence>
<proteinExistence type="predicted"/>
<evidence type="ECO:0000256" key="1">
    <source>
        <dbReference type="SAM" id="MobiDB-lite"/>
    </source>
</evidence>
<dbReference type="InterPro" id="IPR018392">
    <property type="entry name" value="LysM"/>
</dbReference>
<organism evidence="3 4">
    <name type="scientific">Parvibium lacunae</name>
    <dbReference type="NCBI Taxonomy" id="1888893"/>
    <lineage>
        <taxon>Bacteria</taxon>
        <taxon>Pseudomonadati</taxon>
        <taxon>Pseudomonadota</taxon>
        <taxon>Betaproteobacteria</taxon>
        <taxon>Burkholderiales</taxon>
        <taxon>Alcaligenaceae</taxon>
        <taxon>Parvibium</taxon>
    </lineage>
</organism>
<dbReference type="PIRSF" id="PIRSF029644">
    <property type="entry name" value="UCP029644"/>
    <property type="match status" value="1"/>
</dbReference>
<dbReference type="RefSeq" id="WP_114403048.1">
    <property type="nucleotide sequence ID" value="NZ_QPGB01000003.1"/>
</dbReference>
<dbReference type="EMBL" id="QPGB01000003">
    <property type="protein sequence ID" value="RCS57565.1"/>
    <property type="molecule type" value="Genomic_DNA"/>
</dbReference>
<comment type="caution">
    <text evidence="3">The sequence shown here is derived from an EMBL/GenBank/DDBJ whole genome shotgun (WGS) entry which is preliminary data.</text>
</comment>
<dbReference type="Gene3D" id="2.60.40.10">
    <property type="entry name" value="Immunoglobulins"/>
    <property type="match status" value="2"/>
</dbReference>
<dbReference type="InterPro" id="IPR036779">
    <property type="entry name" value="LysM_dom_sf"/>
</dbReference>
<dbReference type="Gene3D" id="3.10.350.10">
    <property type="entry name" value="LysM domain"/>
    <property type="match status" value="1"/>
</dbReference>
<dbReference type="Pfam" id="PF04773">
    <property type="entry name" value="FecR"/>
    <property type="match status" value="1"/>
</dbReference>
<dbReference type="SUPFAM" id="SSF54106">
    <property type="entry name" value="LysM domain"/>
    <property type="match status" value="1"/>
</dbReference>
<feature type="compositionally biased region" description="Polar residues" evidence="1">
    <location>
        <begin position="115"/>
        <end position="126"/>
    </location>
</feature>
<reference evidence="3 4" key="1">
    <citation type="journal article" date="2018" name="Int. J. Syst. Evol. Microbiol.">
        <title>Parvibium lacunae gen. nov., sp. nov., a new member of the family Alcaligenaceae isolated from a freshwater pond.</title>
        <authorList>
            <person name="Chen W.M."/>
            <person name="Xie P.B."/>
            <person name="Hsu M.Y."/>
            <person name="Sheu S.Y."/>
        </authorList>
    </citation>
    <scope>NUCLEOTIDE SEQUENCE [LARGE SCALE GENOMIC DNA]</scope>
    <source>
        <strain evidence="3 4">KMB9</strain>
    </source>
</reference>
<dbReference type="PANTHER" id="PTHR38731">
    <property type="entry name" value="LIPL45-RELATED LIPOPROTEIN-RELATED"/>
    <property type="match status" value="1"/>
</dbReference>
<dbReference type="CDD" id="cd00118">
    <property type="entry name" value="LysM"/>
    <property type="match status" value="1"/>
</dbReference>
<accession>A0A368L1Y2</accession>
<protein>
    <submittedName>
        <fullName evidence="3">LysM peptidoglycan-binding domain-containing protein</fullName>
    </submittedName>
</protein>
<feature type="region of interest" description="Disordered" evidence="1">
    <location>
        <begin position="107"/>
        <end position="126"/>
    </location>
</feature>
<keyword evidence="4" id="KW-1185">Reference proteome</keyword>
<dbReference type="Gene3D" id="2.60.120.1440">
    <property type="match status" value="1"/>
</dbReference>
<sequence length="569" mass="62474">MLDFRLLSYVQTSRFATLLGALLLSPLLAAQTAINEFIYPAKTGDTLIGIAARLLENPNDWPALQQLNRIANPRQLQPEQRIRIPYPLLKKISTQAELVKQSGEVTIRNPRGSDSAPTGSTIPESSVIQTGENGYVTVKLPDGSLLHIPAASQIHLAKLKRYLHGPVLETQIQVERGRIETQVAKQAPGSRFSIGSPTAIAGVRGTEFRLAYRPGTQITTTEVEEGRIQFGANKPLNDESTKPGQRQKVTPPGVGLAAGYGAVATAQGEVSAPIALLPAPTLPPEQILQERLTLQFKPVLPESSQQVRAIVAADRDFQTILGERLVTAGQVISFPAPNDGEYWLRLRAIASTGLEGLSGETAFSVAARPEPPLLQQPAPNAKQREETVRFNWTTEPDLRYLLQIAKDSQFRQLHVERDIKQGESVENLPVGRYFWRVASVQGARRGPWGEALSLQVLAGPSPLSPPSDEGKTLQFSWGAEPGQTFEAEIARDPEFKQLLLRQRIPHPTLVIARPAAGKYYIRYRCRDSDGYLGPYSRPQEFRVMPRWSDTHGNALNASAGEVRTDYAAP</sequence>
<dbReference type="OrthoDB" id="9813091at2"/>
<dbReference type="SMART" id="SM00257">
    <property type="entry name" value="LysM"/>
    <property type="match status" value="1"/>
</dbReference>
<dbReference type="Pfam" id="PF01476">
    <property type="entry name" value="LysM"/>
    <property type="match status" value="1"/>
</dbReference>
<dbReference type="Proteomes" id="UP000252357">
    <property type="component" value="Unassembled WGS sequence"/>
</dbReference>
<gene>
    <name evidence="3" type="ORF">DU000_08990</name>
</gene>